<dbReference type="Proteomes" id="UP000655588">
    <property type="component" value="Unassembled WGS sequence"/>
</dbReference>
<dbReference type="EMBL" id="WNWW01000003">
    <property type="protein sequence ID" value="KAF3430856.1"/>
    <property type="molecule type" value="Genomic_DNA"/>
</dbReference>
<organism evidence="1 2">
    <name type="scientific">Frieseomelitta varia</name>
    <dbReference type="NCBI Taxonomy" id="561572"/>
    <lineage>
        <taxon>Eukaryota</taxon>
        <taxon>Metazoa</taxon>
        <taxon>Ecdysozoa</taxon>
        <taxon>Arthropoda</taxon>
        <taxon>Hexapoda</taxon>
        <taxon>Insecta</taxon>
        <taxon>Pterygota</taxon>
        <taxon>Neoptera</taxon>
        <taxon>Endopterygota</taxon>
        <taxon>Hymenoptera</taxon>
        <taxon>Apocrita</taxon>
        <taxon>Aculeata</taxon>
        <taxon>Apoidea</taxon>
        <taxon>Anthophila</taxon>
        <taxon>Apidae</taxon>
        <taxon>Frieseomelitta</taxon>
    </lineage>
</organism>
<accession>A0A833VSJ5</accession>
<comment type="caution">
    <text evidence="1">The sequence shown here is derived from an EMBL/GenBank/DDBJ whole genome shotgun (WGS) entry which is preliminary data.</text>
</comment>
<dbReference type="AlphaFoldDB" id="A0A833VSJ5"/>
<name>A0A833VSJ5_9HYME</name>
<proteinExistence type="predicted"/>
<keyword evidence="2" id="KW-1185">Reference proteome</keyword>
<reference evidence="1" key="1">
    <citation type="submission" date="2019-11" db="EMBL/GenBank/DDBJ databases">
        <title>The nuclear and mitochondrial genomes of Frieseomelitta varia - a highly eusocial stingless bee (Meliponini) with a permanently sterile worker caste.</title>
        <authorList>
            <person name="Freitas F.C.P."/>
            <person name="Lourenco A.P."/>
            <person name="Nunes F.M.F."/>
            <person name="Paschoal A.R."/>
            <person name="Abreu F.C.P."/>
            <person name="Barbin F.O."/>
            <person name="Bataglia L."/>
            <person name="Cardoso-Junior C.A.M."/>
            <person name="Cervoni M.S."/>
            <person name="Silva S.R."/>
            <person name="Dalarmi F."/>
            <person name="Del Lama M.A."/>
            <person name="Depintor T.S."/>
            <person name="Ferreira K.M."/>
            <person name="Goria P.S."/>
            <person name="Jaskot M.C."/>
            <person name="Lago D.C."/>
            <person name="Luna-Lucena D."/>
            <person name="Moda L.M."/>
            <person name="Nascimento L."/>
            <person name="Pedrino M."/>
            <person name="Rabico F.O."/>
            <person name="Sanches F.C."/>
            <person name="Santos D.E."/>
            <person name="Santos C.G."/>
            <person name="Vieira J."/>
            <person name="Lopes T.F."/>
            <person name="Barchuk A.R."/>
            <person name="Hartfelder K."/>
            <person name="Simoes Z.L.P."/>
            <person name="Bitondi M.M.G."/>
            <person name="Pinheiro D.G."/>
        </authorList>
    </citation>
    <scope>NUCLEOTIDE SEQUENCE</scope>
    <source>
        <strain evidence="1">USP_RPSP 00005682</strain>
        <tissue evidence="1">Whole individual</tissue>
    </source>
</reference>
<evidence type="ECO:0000313" key="2">
    <source>
        <dbReference type="Proteomes" id="UP000655588"/>
    </source>
</evidence>
<sequence length="63" mass="7143">MAEVKSRRVAQTEDLSNVEFETSEDVEVIPTFDNMGLRDELLRGIYAYGSPQTLISLCYLNIT</sequence>
<evidence type="ECO:0000313" key="1">
    <source>
        <dbReference type="EMBL" id="KAF3430856.1"/>
    </source>
</evidence>
<gene>
    <name evidence="1" type="ORF">E2986_11542</name>
</gene>
<protein>
    <submittedName>
        <fullName evidence="1">Uncharacterized protein</fullName>
    </submittedName>
</protein>